<dbReference type="RefSeq" id="WP_091285785.1">
    <property type="nucleotide sequence ID" value="NZ_FNON01000001.1"/>
</dbReference>
<dbReference type="AlphaFoldDB" id="A0A1H2SY95"/>
<dbReference type="EMBL" id="FNON01000001">
    <property type="protein sequence ID" value="SDW36540.1"/>
    <property type="molecule type" value="Genomic_DNA"/>
</dbReference>
<dbReference type="Proteomes" id="UP000199515">
    <property type="component" value="Unassembled WGS sequence"/>
</dbReference>
<evidence type="ECO:0000256" key="1">
    <source>
        <dbReference type="SAM" id="SignalP"/>
    </source>
</evidence>
<accession>A0A1H2SY95</accession>
<feature type="signal peptide" evidence="1">
    <location>
        <begin position="1"/>
        <end position="31"/>
    </location>
</feature>
<name>A0A1H2SY95_9PSEU</name>
<dbReference type="OrthoDB" id="4331259at2"/>
<proteinExistence type="predicted"/>
<evidence type="ECO:0008006" key="4">
    <source>
        <dbReference type="Google" id="ProtNLM"/>
    </source>
</evidence>
<evidence type="ECO:0000313" key="2">
    <source>
        <dbReference type="EMBL" id="SDW36540.1"/>
    </source>
</evidence>
<reference evidence="2 3" key="1">
    <citation type="submission" date="2016-10" db="EMBL/GenBank/DDBJ databases">
        <authorList>
            <person name="de Groot N.N."/>
        </authorList>
    </citation>
    <scope>NUCLEOTIDE SEQUENCE [LARGE SCALE GENOMIC DNA]</scope>
    <source>
        <strain evidence="2 3">CPCC 202699</strain>
    </source>
</reference>
<keyword evidence="1" id="KW-0732">Signal</keyword>
<gene>
    <name evidence="2" type="ORF">SAMN05421504_101392</name>
</gene>
<protein>
    <recommendedName>
        <fullName evidence="4">Peptidase inhibitor family I36</fullName>
    </recommendedName>
</protein>
<sequence>MQSITKLGTRTAMAVAVGAAALISAPSSASATEAQPQFWNYRCNDDRACVYHVDGQVWNIEGCGVSGLDDYYNYAKAHGNSFRIYLEDRQTTYPMTYSVDVPAWSEKALDSRDRAFRVQVFC</sequence>
<evidence type="ECO:0000313" key="3">
    <source>
        <dbReference type="Proteomes" id="UP000199515"/>
    </source>
</evidence>
<feature type="chain" id="PRO_5011541362" description="Peptidase inhibitor family I36" evidence="1">
    <location>
        <begin position="32"/>
        <end position="122"/>
    </location>
</feature>
<organism evidence="2 3">
    <name type="scientific">Amycolatopsis xylanica</name>
    <dbReference type="NCBI Taxonomy" id="589385"/>
    <lineage>
        <taxon>Bacteria</taxon>
        <taxon>Bacillati</taxon>
        <taxon>Actinomycetota</taxon>
        <taxon>Actinomycetes</taxon>
        <taxon>Pseudonocardiales</taxon>
        <taxon>Pseudonocardiaceae</taxon>
        <taxon>Amycolatopsis</taxon>
    </lineage>
</organism>
<keyword evidence="3" id="KW-1185">Reference proteome</keyword>